<dbReference type="InterPro" id="IPR051681">
    <property type="entry name" value="Ser/Thr_Kinases-Pseudokinases"/>
</dbReference>
<sequence>MMLSTEPRNPMSKGILTALSQKLFGESDDAYQPKFKLDDRVAMESGQGELVTGTVRWVGLVRALKIESKLIAIGIETDNIIDPLNDFPGLSLNVTGKLFKVSPGHSSIFLPEGVVKYMYEEVEEKINNEELNHEWESSHQFIGAVLDDPSGYPMIITEVMDTSLRKAYENKELTPDPSYRPVILSILHDVAVGLNYLHCLPDPIIHRDVSSANVLLESKGPGKWKTKVSDFGSANLVQNAVTKAPGAVVYSAPEAHQTIATV</sequence>
<protein>
    <recommendedName>
        <fullName evidence="3">Protein kinase domain-containing protein</fullName>
    </recommendedName>
</protein>
<feature type="domain" description="Protein kinase" evidence="3">
    <location>
        <begin position="41"/>
        <end position="262"/>
    </location>
</feature>
<keyword evidence="2" id="KW-0067">ATP-binding</keyword>
<dbReference type="AlphaFoldDB" id="A0A1X7V450"/>
<dbReference type="GO" id="GO:0004672">
    <property type="term" value="F:protein kinase activity"/>
    <property type="evidence" value="ECO:0007669"/>
    <property type="project" value="InterPro"/>
</dbReference>
<dbReference type="PANTHER" id="PTHR44329:SF298">
    <property type="entry name" value="MIXED LINEAGE KINASE DOMAIN-LIKE PROTEIN"/>
    <property type="match status" value="1"/>
</dbReference>
<dbReference type="InterPro" id="IPR000719">
    <property type="entry name" value="Prot_kinase_dom"/>
</dbReference>
<dbReference type="PROSITE" id="PS00109">
    <property type="entry name" value="PROTEIN_KINASE_TYR"/>
    <property type="match status" value="1"/>
</dbReference>
<evidence type="ECO:0000256" key="1">
    <source>
        <dbReference type="ARBA" id="ARBA00022741"/>
    </source>
</evidence>
<organism evidence="4">
    <name type="scientific">Amphimedon queenslandica</name>
    <name type="common">Sponge</name>
    <dbReference type="NCBI Taxonomy" id="400682"/>
    <lineage>
        <taxon>Eukaryota</taxon>
        <taxon>Metazoa</taxon>
        <taxon>Porifera</taxon>
        <taxon>Demospongiae</taxon>
        <taxon>Heteroscleromorpha</taxon>
        <taxon>Haplosclerida</taxon>
        <taxon>Niphatidae</taxon>
        <taxon>Amphimedon</taxon>
    </lineage>
</organism>
<dbReference type="PANTHER" id="PTHR44329">
    <property type="entry name" value="SERINE/THREONINE-PROTEIN KINASE TNNI3K-RELATED"/>
    <property type="match status" value="1"/>
</dbReference>
<dbReference type="Gene3D" id="1.10.510.10">
    <property type="entry name" value="Transferase(Phosphotransferase) domain 1"/>
    <property type="match status" value="1"/>
</dbReference>
<accession>A0A1X7V450</accession>
<dbReference type="SUPFAM" id="SSF56112">
    <property type="entry name" value="Protein kinase-like (PK-like)"/>
    <property type="match status" value="1"/>
</dbReference>
<dbReference type="GO" id="GO:0097527">
    <property type="term" value="P:necroptotic signaling pathway"/>
    <property type="evidence" value="ECO:0007669"/>
    <property type="project" value="TreeGrafter"/>
</dbReference>
<dbReference type="EnsemblMetazoa" id="Aqu2.1.34783_001">
    <property type="protein sequence ID" value="Aqu2.1.34783_001"/>
    <property type="gene ID" value="Aqu2.1.34783"/>
</dbReference>
<evidence type="ECO:0000256" key="2">
    <source>
        <dbReference type="ARBA" id="ARBA00022840"/>
    </source>
</evidence>
<keyword evidence="1" id="KW-0547">Nucleotide-binding</keyword>
<evidence type="ECO:0000259" key="3">
    <source>
        <dbReference type="PROSITE" id="PS50011"/>
    </source>
</evidence>
<dbReference type="Pfam" id="PF00069">
    <property type="entry name" value="Pkinase"/>
    <property type="match status" value="1"/>
</dbReference>
<dbReference type="InParanoid" id="A0A1X7V450"/>
<reference evidence="4" key="1">
    <citation type="submission" date="2017-05" db="UniProtKB">
        <authorList>
            <consortium name="EnsemblMetazoa"/>
        </authorList>
    </citation>
    <scope>IDENTIFICATION</scope>
</reference>
<name>A0A1X7V450_AMPQE</name>
<dbReference type="InterPro" id="IPR008266">
    <property type="entry name" value="Tyr_kinase_AS"/>
</dbReference>
<dbReference type="InterPro" id="IPR011009">
    <property type="entry name" value="Kinase-like_dom_sf"/>
</dbReference>
<dbReference type="PROSITE" id="PS50011">
    <property type="entry name" value="PROTEIN_KINASE_DOM"/>
    <property type="match status" value="1"/>
</dbReference>
<evidence type="ECO:0000313" key="4">
    <source>
        <dbReference type="EnsemblMetazoa" id="Aqu2.1.34783_001"/>
    </source>
</evidence>
<proteinExistence type="predicted"/>
<dbReference type="GO" id="GO:0005524">
    <property type="term" value="F:ATP binding"/>
    <property type="evidence" value="ECO:0007669"/>
    <property type="project" value="UniProtKB-KW"/>
</dbReference>